<evidence type="ECO:0000256" key="1">
    <source>
        <dbReference type="SAM" id="MobiDB-lite"/>
    </source>
</evidence>
<protein>
    <submittedName>
        <fullName evidence="2">Uncharacterized protein</fullName>
    </submittedName>
</protein>
<name>A0A1H0DRK6_9PSED</name>
<reference evidence="2 3" key="1">
    <citation type="submission" date="2016-10" db="EMBL/GenBank/DDBJ databases">
        <authorList>
            <person name="de Groot N.N."/>
        </authorList>
    </citation>
    <scope>NUCLEOTIDE SEQUENCE [LARGE SCALE GENOMIC DNA]</scope>
    <source>
        <strain evidence="2 3">CECT 7543</strain>
    </source>
</reference>
<gene>
    <name evidence="2" type="ORF">SAMN04489798_1021</name>
</gene>
<feature type="region of interest" description="Disordered" evidence="1">
    <location>
        <begin position="97"/>
        <end position="136"/>
    </location>
</feature>
<dbReference type="AlphaFoldDB" id="A0A1H0DRK6"/>
<dbReference type="EMBL" id="LT629705">
    <property type="protein sequence ID" value="SDN72785.1"/>
    <property type="molecule type" value="Genomic_DNA"/>
</dbReference>
<proteinExistence type="predicted"/>
<evidence type="ECO:0000313" key="3">
    <source>
        <dbReference type="Proteomes" id="UP000198827"/>
    </source>
</evidence>
<dbReference type="Proteomes" id="UP000198827">
    <property type="component" value="Chromosome I"/>
</dbReference>
<feature type="region of interest" description="Disordered" evidence="1">
    <location>
        <begin position="154"/>
        <end position="182"/>
    </location>
</feature>
<evidence type="ECO:0000313" key="2">
    <source>
        <dbReference type="EMBL" id="SDN72785.1"/>
    </source>
</evidence>
<accession>A0A1H0DRK6</accession>
<organism evidence="2 3">
    <name type="scientific">Pseudomonas arsenicoxydans</name>
    <dbReference type="NCBI Taxonomy" id="702115"/>
    <lineage>
        <taxon>Bacteria</taxon>
        <taxon>Pseudomonadati</taxon>
        <taxon>Pseudomonadota</taxon>
        <taxon>Gammaproteobacteria</taxon>
        <taxon>Pseudomonadales</taxon>
        <taxon>Pseudomonadaceae</taxon>
        <taxon>Pseudomonas</taxon>
    </lineage>
</organism>
<sequence>MIRKNPSGDLPLIAESAYVDKTAIICTCRSSPGERQRLGVFRGRGPHQRRPGARLQSPAERVLIMSSVLIRNARLVNEGRESEGDLPCPRSWNWWKMKSDNHPRGQDQSPRGRSVRHLRPGLSSRKLPGRPCPDQTRAAQLFPFADNRSCLNATGHPSPDSFSVTASAPRSYRGELPGTTNV</sequence>